<dbReference type="PROSITE" id="PS50096">
    <property type="entry name" value="IQ"/>
    <property type="match status" value="1"/>
</dbReference>
<organism evidence="4 5">
    <name type="scientific">Candidatus Mediterraneibacter faecigallinarum</name>
    <dbReference type="NCBI Taxonomy" id="2838669"/>
    <lineage>
        <taxon>Bacteria</taxon>
        <taxon>Bacillati</taxon>
        <taxon>Bacillota</taxon>
        <taxon>Clostridia</taxon>
        <taxon>Lachnospirales</taxon>
        <taxon>Lachnospiraceae</taxon>
        <taxon>Mediterraneibacter</taxon>
    </lineage>
</organism>
<dbReference type="PANTHER" id="PTHR42736">
    <property type="entry name" value="PROTEIN-GLUTAMINE GAMMA-GLUTAMYLTRANSFERASE"/>
    <property type="match status" value="1"/>
</dbReference>
<feature type="transmembrane region" description="Helical" evidence="2">
    <location>
        <begin position="122"/>
        <end position="140"/>
    </location>
</feature>
<keyword evidence="2" id="KW-0812">Transmembrane</keyword>
<evidence type="ECO:0000256" key="1">
    <source>
        <dbReference type="SAM" id="MobiDB-lite"/>
    </source>
</evidence>
<feature type="region of interest" description="Disordered" evidence="1">
    <location>
        <begin position="510"/>
        <end position="545"/>
    </location>
</feature>
<gene>
    <name evidence="4" type="ORF">H9757_05380</name>
</gene>
<dbReference type="SUPFAM" id="SSF54001">
    <property type="entry name" value="Cysteine proteinases"/>
    <property type="match status" value="1"/>
</dbReference>
<feature type="compositionally biased region" description="Basic and acidic residues" evidence="1">
    <location>
        <begin position="535"/>
        <end position="544"/>
    </location>
</feature>
<dbReference type="InterPro" id="IPR038765">
    <property type="entry name" value="Papain-like_cys_pep_sf"/>
</dbReference>
<accession>A0A9D2NU24</accession>
<feature type="transmembrane region" description="Helical" evidence="2">
    <location>
        <begin position="174"/>
        <end position="191"/>
    </location>
</feature>
<dbReference type="Gene3D" id="3.10.620.30">
    <property type="match status" value="1"/>
</dbReference>
<dbReference type="EMBL" id="DWWK01000077">
    <property type="protein sequence ID" value="HJC38477.1"/>
    <property type="molecule type" value="Genomic_DNA"/>
</dbReference>
<keyword evidence="2" id="KW-1133">Transmembrane helix</keyword>
<evidence type="ECO:0000313" key="5">
    <source>
        <dbReference type="Proteomes" id="UP000823894"/>
    </source>
</evidence>
<feature type="transmembrane region" description="Helical" evidence="2">
    <location>
        <begin position="551"/>
        <end position="571"/>
    </location>
</feature>
<feature type="transmembrane region" description="Helical" evidence="2">
    <location>
        <begin position="147"/>
        <end position="168"/>
    </location>
</feature>
<keyword evidence="2" id="KW-0472">Membrane</keyword>
<dbReference type="SMART" id="SM00460">
    <property type="entry name" value="TGc"/>
    <property type="match status" value="1"/>
</dbReference>
<feature type="transmembrane region" description="Helical" evidence="2">
    <location>
        <begin position="35"/>
        <end position="52"/>
    </location>
</feature>
<dbReference type="InterPro" id="IPR002931">
    <property type="entry name" value="Transglutaminase-like"/>
</dbReference>
<evidence type="ECO:0000259" key="3">
    <source>
        <dbReference type="SMART" id="SM00460"/>
    </source>
</evidence>
<sequence length="696" mass="76586">MRKKKKKLSGVRSGIRVYGSMSAENRNKRQGSGSWVLDALSVCMLAAAWWNAFLSVFPADISSVWLYGGIAVFSFFLSALHRRRGKKAAVCVFLLAGAVIVAGVLTWRYVPDVIGRWTAGKAGAAAAVLTVPLLELWMLVRKSRRARAAAGTVIPVPLIAAACAGYFQPVVPCWLLLIAGGFYFAAGSGGAEQKRENPARMWAHVFAVLALLCLTALLSASAGRLLDAGRDEPSGFYQEGRRFFSTGVADRLERMAADMTRDHTEEEQAAESPEVPQSEETNVQEEVPEREPVQDIMTEDQDMEDLNSLSHFAPTGAEVGVVTLPSKPSGTVYVAQRYGIAYTGDAWTDMEDFDRENSEPVYGPTQYVGEGEPSAALLSVCLSYPSDLRELEGLLDSGWDTGSITAVERQIDEALEQRAVYDVSPGATPQGEDFVEYFLFERGRGFCVHFASASVLLYRMSGYPARYVSGYAVPASAFSETAEGDYEARIDDTMGHAWAQVYDEQRGVWRDEEHTPSALSPAEDPAADVQGNGSRETEGPEERSVLSGMPAGVLAGILILLALILSVQIQARVRGAGLRRRFSRKKDGAGIVSMYGSILKTAEFLGLCSGSLPDEGVTKLLSEDFPEISAGDWKWMEERTQEAMFYHLTDEADVWKRMADLYCSFLWTARKKMSRGKRWMYDHIYCYGIVYKYTDE</sequence>
<feature type="transmembrane region" description="Helical" evidence="2">
    <location>
        <begin position="64"/>
        <end position="81"/>
    </location>
</feature>
<dbReference type="PANTHER" id="PTHR42736:SF1">
    <property type="entry name" value="PROTEIN-GLUTAMINE GAMMA-GLUTAMYLTRANSFERASE"/>
    <property type="match status" value="1"/>
</dbReference>
<dbReference type="Pfam" id="PF01841">
    <property type="entry name" value="Transglut_core"/>
    <property type="match status" value="1"/>
</dbReference>
<feature type="transmembrane region" description="Helical" evidence="2">
    <location>
        <begin position="88"/>
        <end position="110"/>
    </location>
</feature>
<protein>
    <submittedName>
        <fullName evidence="4">Transglutaminase-like domain-containing protein</fullName>
    </submittedName>
</protein>
<feature type="domain" description="Transglutaminase-like" evidence="3">
    <location>
        <begin position="439"/>
        <end position="516"/>
    </location>
</feature>
<feature type="region of interest" description="Disordered" evidence="1">
    <location>
        <begin position="259"/>
        <end position="291"/>
    </location>
</feature>
<comment type="caution">
    <text evidence="4">The sequence shown here is derived from an EMBL/GenBank/DDBJ whole genome shotgun (WGS) entry which is preliminary data.</text>
</comment>
<dbReference type="Proteomes" id="UP000823894">
    <property type="component" value="Unassembled WGS sequence"/>
</dbReference>
<reference evidence="4" key="1">
    <citation type="journal article" date="2021" name="PeerJ">
        <title>Extensive microbial diversity within the chicken gut microbiome revealed by metagenomics and culture.</title>
        <authorList>
            <person name="Gilroy R."/>
            <person name="Ravi A."/>
            <person name="Getino M."/>
            <person name="Pursley I."/>
            <person name="Horton D.L."/>
            <person name="Alikhan N.F."/>
            <person name="Baker D."/>
            <person name="Gharbi K."/>
            <person name="Hall N."/>
            <person name="Watson M."/>
            <person name="Adriaenssens E.M."/>
            <person name="Foster-Nyarko E."/>
            <person name="Jarju S."/>
            <person name="Secka A."/>
            <person name="Antonio M."/>
            <person name="Oren A."/>
            <person name="Chaudhuri R.R."/>
            <person name="La Ragione R."/>
            <person name="Hildebrand F."/>
            <person name="Pallen M.J."/>
        </authorList>
    </citation>
    <scope>NUCLEOTIDE SEQUENCE</scope>
    <source>
        <strain evidence="4">ChiGjej1B1-1692</strain>
    </source>
</reference>
<dbReference type="AlphaFoldDB" id="A0A9D2NU24"/>
<proteinExistence type="predicted"/>
<reference evidence="4" key="2">
    <citation type="submission" date="2021-04" db="EMBL/GenBank/DDBJ databases">
        <authorList>
            <person name="Gilroy R."/>
        </authorList>
    </citation>
    <scope>NUCLEOTIDE SEQUENCE</scope>
    <source>
        <strain evidence="4">ChiGjej1B1-1692</strain>
    </source>
</reference>
<evidence type="ECO:0000256" key="2">
    <source>
        <dbReference type="SAM" id="Phobius"/>
    </source>
</evidence>
<evidence type="ECO:0000313" key="4">
    <source>
        <dbReference type="EMBL" id="HJC38477.1"/>
    </source>
</evidence>
<dbReference type="InterPro" id="IPR052901">
    <property type="entry name" value="Bact_TGase-like"/>
</dbReference>
<name>A0A9D2NU24_9FIRM</name>
<feature type="transmembrane region" description="Helical" evidence="2">
    <location>
        <begin position="203"/>
        <end position="226"/>
    </location>
</feature>